<keyword evidence="3 6" id="KW-0812">Transmembrane</keyword>
<evidence type="ECO:0000313" key="8">
    <source>
        <dbReference type="EMBL" id="VVE68709.1"/>
    </source>
</evidence>
<sequence length="356" mass="37410">MSEHRTLPPAAPNAVNMRTEAKHERGAIWAATMPWWFVLIWSTGFIVAKYGMPNTEPLTFLAWRFGCTLVVMLPVVLLTRTPWPRRGMNARDAGNAVPTARIDGIGGIGGIDWPLLMHLAVSGILIQAVYLGGVWAAIKQGAPAGLAALIVGIQPLLTALFARVVGEPVSRRQWLGLLCGFVGVGLVVANKVGVRGVGAGTIALCVLSLVAITAGTLYQKRYCAQFDLRVGTVVQFGAAFVVTLPAAWALETMEVRWNAEMIGALAWSVLALSIGAISLLFLLIRHGAATKVSSLMYLTPPTTAVMAWLLFGETLSPLSAAGMVVAALGVALVIERRAAGSAPASSSSPSPPSSAP</sequence>
<accession>A0A5E5A507</accession>
<evidence type="ECO:0000256" key="4">
    <source>
        <dbReference type="ARBA" id="ARBA00022989"/>
    </source>
</evidence>
<keyword evidence="4 6" id="KW-1133">Transmembrane helix</keyword>
<dbReference type="EMBL" id="CABPSQ010000004">
    <property type="protein sequence ID" value="VVE68709.1"/>
    <property type="molecule type" value="Genomic_DNA"/>
</dbReference>
<dbReference type="Pfam" id="PF00892">
    <property type="entry name" value="EamA"/>
    <property type="match status" value="2"/>
</dbReference>
<dbReference type="SUPFAM" id="SSF103481">
    <property type="entry name" value="Multidrug resistance efflux transporter EmrE"/>
    <property type="match status" value="2"/>
</dbReference>
<keyword evidence="8" id="KW-0547">Nucleotide-binding</keyword>
<dbReference type="GO" id="GO:0005524">
    <property type="term" value="F:ATP binding"/>
    <property type="evidence" value="ECO:0007669"/>
    <property type="project" value="UniProtKB-KW"/>
</dbReference>
<dbReference type="PANTHER" id="PTHR32322">
    <property type="entry name" value="INNER MEMBRANE TRANSPORTER"/>
    <property type="match status" value="1"/>
</dbReference>
<name>A0A5E5A507_9BURK</name>
<keyword evidence="9" id="KW-1185">Reference proteome</keyword>
<dbReference type="Proteomes" id="UP000414136">
    <property type="component" value="Unassembled WGS sequence"/>
</dbReference>
<evidence type="ECO:0000256" key="1">
    <source>
        <dbReference type="ARBA" id="ARBA00004141"/>
    </source>
</evidence>
<evidence type="ECO:0000313" key="9">
    <source>
        <dbReference type="Proteomes" id="UP000414136"/>
    </source>
</evidence>
<evidence type="ECO:0000256" key="2">
    <source>
        <dbReference type="ARBA" id="ARBA00007362"/>
    </source>
</evidence>
<comment type="similarity">
    <text evidence="2">Belongs to the EamA transporter family.</text>
</comment>
<feature type="transmembrane region" description="Helical" evidence="6">
    <location>
        <begin position="115"/>
        <end position="138"/>
    </location>
</feature>
<dbReference type="InterPro" id="IPR000620">
    <property type="entry name" value="EamA_dom"/>
</dbReference>
<protein>
    <submittedName>
        <fullName evidence="8">Peptide ABC transporter ATP-binding protein</fullName>
    </submittedName>
</protein>
<dbReference type="GO" id="GO:0016020">
    <property type="term" value="C:membrane"/>
    <property type="evidence" value="ECO:0007669"/>
    <property type="project" value="UniProtKB-SubCell"/>
</dbReference>
<feature type="transmembrane region" description="Helical" evidence="6">
    <location>
        <begin position="174"/>
        <end position="193"/>
    </location>
</feature>
<feature type="domain" description="EamA" evidence="7">
    <location>
        <begin position="202"/>
        <end position="334"/>
    </location>
</feature>
<gene>
    <name evidence="8" type="ORF">PCA31118_03010</name>
</gene>
<proteinExistence type="inferred from homology"/>
<feature type="transmembrane region" description="Helical" evidence="6">
    <location>
        <begin position="317"/>
        <end position="334"/>
    </location>
</feature>
<feature type="transmembrane region" description="Helical" evidence="6">
    <location>
        <begin position="262"/>
        <end position="283"/>
    </location>
</feature>
<keyword evidence="8" id="KW-0067">ATP-binding</keyword>
<dbReference type="InterPro" id="IPR037185">
    <property type="entry name" value="EmrE-like"/>
</dbReference>
<feature type="transmembrane region" description="Helical" evidence="6">
    <location>
        <begin position="27"/>
        <end position="48"/>
    </location>
</feature>
<keyword evidence="5 6" id="KW-0472">Membrane</keyword>
<comment type="subcellular location">
    <subcellularLocation>
        <location evidence="1">Membrane</location>
        <topology evidence="1">Multi-pass membrane protein</topology>
    </subcellularLocation>
</comment>
<dbReference type="PANTHER" id="PTHR32322:SF2">
    <property type="entry name" value="EAMA DOMAIN-CONTAINING PROTEIN"/>
    <property type="match status" value="1"/>
</dbReference>
<feature type="transmembrane region" description="Helical" evidence="6">
    <location>
        <begin position="199"/>
        <end position="218"/>
    </location>
</feature>
<feature type="transmembrane region" description="Helical" evidence="6">
    <location>
        <begin position="144"/>
        <end position="162"/>
    </location>
</feature>
<evidence type="ECO:0000256" key="3">
    <source>
        <dbReference type="ARBA" id="ARBA00022692"/>
    </source>
</evidence>
<feature type="transmembrane region" description="Helical" evidence="6">
    <location>
        <begin position="60"/>
        <end position="79"/>
    </location>
</feature>
<evidence type="ECO:0000256" key="5">
    <source>
        <dbReference type="ARBA" id="ARBA00023136"/>
    </source>
</evidence>
<evidence type="ECO:0000259" key="7">
    <source>
        <dbReference type="Pfam" id="PF00892"/>
    </source>
</evidence>
<reference evidence="8 9" key="1">
    <citation type="submission" date="2019-08" db="EMBL/GenBank/DDBJ databases">
        <authorList>
            <person name="Peeters C."/>
        </authorList>
    </citation>
    <scope>NUCLEOTIDE SEQUENCE [LARGE SCALE GENOMIC DNA]</scope>
    <source>
        <strain evidence="8 9">LMG 31118</strain>
    </source>
</reference>
<dbReference type="InterPro" id="IPR050638">
    <property type="entry name" value="AA-Vitamin_Transporters"/>
</dbReference>
<dbReference type="AlphaFoldDB" id="A0A5E5A507"/>
<feature type="transmembrane region" description="Helical" evidence="6">
    <location>
        <begin position="230"/>
        <end position="250"/>
    </location>
</feature>
<organism evidence="8 9">
    <name type="scientific">Pandoraea captiosa</name>
    <dbReference type="NCBI Taxonomy" id="2508302"/>
    <lineage>
        <taxon>Bacteria</taxon>
        <taxon>Pseudomonadati</taxon>
        <taxon>Pseudomonadota</taxon>
        <taxon>Betaproteobacteria</taxon>
        <taxon>Burkholderiales</taxon>
        <taxon>Burkholderiaceae</taxon>
        <taxon>Pandoraea</taxon>
    </lineage>
</organism>
<feature type="domain" description="EamA" evidence="7">
    <location>
        <begin position="38"/>
        <end position="188"/>
    </location>
</feature>
<evidence type="ECO:0000256" key="6">
    <source>
        <dbReference type="SAM" id="Phobius"/>
    </source>
</evidence>